<evidence type="ECO:0000256" key="7">
    <source>
        <dbReference type="SAM" id="MobiDB-lite"/>
    </source>
</evidence>
<dbReference type="PANTHER" id="PTHR32331:SF0">
    <property type="entry name" value="UPF0313 PROTEIN YGIQ"/>
    <property type="match status" value="1"/>
</dbReference>
<dbReference type="InterPro" id="IPR024560">
    <property type="entry name" value="UPF0313_C"/>
</dbReference>
<keyword evidence="4 6" id="KW-0408">Iron</keyword>
<sequence>MSLTQLRVPSRSPRSSRTRAFLPTTREEMQERGWDELDILIVSGDAYVDHPAFGPILIARFLEGRGYRVGIVSQPSWSSPEDIARMGRPRLFVGISAGNLDSMLNKLTAQKKVRSVDQYSPGGQADKRPNRATIVYSNLCRQAFPGLPIVLGGIEASLRRIAHYDYWSNQVRRSILLDAKADLLVFGMGERPAWEIARRLDAGEPIANLRDVRGTAYALSNRRAWEPLLEDKSRYVRDGKLVVLPSYEEVRDDKEAFARMSRAFQYETNPHNGRPLLQPHGDQAVYFNSPAEPLSENEMDGLYDLPFTRLPHPSYADPVPAYETVKHSIVTMRGCFGGCTFCSITEHEGRIIQSRSADSVLREVRALSRMDGFRGTITDLGGPTANMYKMTCKDDETESACRRLSCVHPGICENLKTDHEPLIDLMKKVRTESGIKKVFIASGVRYDLAERSPEFVRQLAQHHTGGQLSVAPEHHDDKVLDKMKKPPIVSYERFAETFCRASEEAGKEQYLVPYFISGHPGSTLADAIELGIYLKERGMRPRQVQDFIPTPMAVATTMFWTGIDPLTMSPVYTATDLREKKMMKAVLFYWDPTHWPLAREALRRAGRKDLIGHGPRALVPPDDGRPPHAPRPPGFGHAPSPGRKAHPSQKAHSSHPSHKPSPSSKTHGKAGPRFAR</sequence>
<dbReference type="SFLD" id="SFLDS00029">
    <property type="entry name" value="Radical_SAM"/>
    <property type="match status" value="1"/>
</dbReference>
<dbReference type="SMART" id="SM00729">
    <property type="entry name" value="Elp3"/>
    <property type="match status" value="1"/>
</dbReference>
<keyword evidence="5 6" id="KW-0411">Iron-sulfur</keyword>
<evidence type="ECO:0000256" key="4">
    <source>
        <dbReference type="ARBA" id="ARBA00023004"/>
    </source>
</evidence>
<protein>
    <submittedName>
        <fullName evidence="9">YgiQ family radical SAM protein</fullName>
    </submittedName>
</protein>
<dbReference type="NCBIfam" id="TIGR03904">
    <property type="entry name" value="SAM_YgiQ"/>
    <property type="match status" value="1"/>
</dbReference>
<feature type="compositionally biased region" description="Basic residues" evidence="7">
    <location>
        <begin position="666"/>
        <end position="676"/>
    </location>
</feature>
<gene>
    <name evidence="9" type="ORF">LZC94_27245</name>
</gene>
<feature type="binding site" evidence="6">
    <location>
        <position position="339"/>
    </location>
    <ligand>
        <name>[4Fe-4S] cluster</name>
        <dbReference type="ChEBI" id="CHEBI:49883"/>
        <note>4Fe-4S-S-AdoMet</note>
    </ligand>
</feature>
<keyword evidence="10" id="KW-1185">Reference proteome</keyword>
<dbReference type="HAMAP" id="MF_01251">
    <property type="entry name" value="UPF0313"/>
    <property type="match status" value="1"/>
</dbReference>
<comment type="cofactor">
    <cofactor evidence="6">
        <name>[4Fe-4S] cluster</name>
        <dbReference type="ChEBI" id="CHEBI:49883"/>
    </cofactor>
    <text evidence="6">Binds 1 [4Fe-4S] cluster. The cluster is coordinated with 3 cysteines and an exchangeable S-adenosyl-L-methionine.</text>
</comment>
<keyword evidence="3 6" id="KW-0479">Metal-binding</keyword>
<dbReference type="PROSITE" id="PS51918">
    <property type="entry name" value="RADICAL_SAM"/>
    <property type="match status" value="1"/>
</dbReference>
<evidence type="ECO:0000256" key="2">
    <source>
        <dbReference type="ARBA" id="ARBA00022691"/>
    </source>
</evidence>
<keyword evidence="1 6" id="KW-0004">4Fe-4S</keyword>
<dbReference type="PANTHER" id="PTHR32331">
    <property type="entry name" value="UPF0313 PROTEIN YGIQ"/>
    <property type="match status" value="1"/>
</dbReference>
<dbReference type="Pfam" id="PF08497">
    <property type="entry name" value="Radical_SAM_N"/>
    <property type="match status" value="1"/>
</dbReference>
<comment type="similarity">
    <text evidence="6">Belongs to the UPF0313 family.</text>
</comment>
<evidence type="ECO:0000256" key="5">
    <source>
        <dbReference type="ARBA" id="ARBA00023014"/>
    </source>
</evidence>
<evidence type="ECO:0000256" key="6">
    <source>
        <dbReference type="HAMAP-Rule" id="MF_01251"/>
    </source>
</evidence>
<evidence type="ECO:0000256" key="1">
    <source>
        <dbReference type="ARBA" id="ARBA00022485"/>
    </source>
</evidence>
<dbReference type="InterPro" id="IPR020612">
    <property type="entry name" value="Methylthiotransferase_CS"/>
</dbReference>
<feature type="binding site" evidence="6">
    <location>
        <position position="335"/>
    </location>
    <ligand>
        <name>[4Fe-4S] cluster</name>
        <dbReference type="ChEBI" id="CHEBI:49883"/>
        <note>4Fe-4S-S-AdoMet</note>
    </ligand>
</feature>
<reference evidence="9 10" key="1">
    <citation type="submission" date="2021-12" db="EMBL/GenBank/DDBJ databases">
        <title>Discovery of the Pendulisporaceae a myxobacterial family with distinct sporulation behavior and unique specialized metabolism.</title>
        <authorList>
            <person name="Garcia R."/>
            <person name="Popoff A."/>
            <person name="Bader C.D."/>
            <person name="Loehr J."/>
            <person name="Walesch S."/>
            <person name="Walt C."/>
            <person name="Boldt J."/>
            <person name="Bunk B."/>
            <person name="Haeckl F.J.F.P.J."/>
            <person name="Gunesch A.P."/>
            <person name="Birkelbach J."/>
            <person name="Nuebel U."/>
            <person name="Pietschmann T."/>
            <person name="Bach T."/>
            <person name="Mueller R."/>
        </authorList>
    </citation>
    <scope>NUCLEOTIDE SEQUENCE [LARGE SCALE GENOMIC DNA]</scope>
    <source>
        <strain evidence="9 10">MSr11954</strain>
    </source>
</reference>
<accession>A0ABZ2LMH8</accession>
<feature type="region of interest" description="Disordered" evidence="7">
    <location>
        <begin position="612"/>
        <end position="676"/>
    </location>
</feature>
<evidence type="ECO:0000313" key="10">
    <source>
        <dbReference type="Proteomes" id="UP001370348"/>
    </source>
</evidence>
<dbReference type="InterPro" id="IPR022946">
    <property type="entry name" value="UPF0313"/>
</dbReference>
<dbReference type="SFLD" id="SFLDG01082">
    <property type="entry name" value="B12-binding_domain_containing"/>
    <property type="match status" value="1"/>
</dbReference>
<dbReference type="SUPFAM" id="SSF102114">
    <property type="entry name" value="Radical SAM enzymes"/>
    <property type="match status" value="1"/>
</dbReference>
<organism evidence="9 10">
    <name type="scientific">Pendulispora albinea</name>
    <dbReference type="NCBI Taxonomy" id="2741071"/>
    <lineage>
        <taxon>Bacteria</taxon>
        <taxon>Pseudomonadati</taxon>
        <taxon>Myxococcota</taxon>
        <taxon>Myxococcia</taxon>
        <taxon>Myxococcales</taxon>
        <taxon>Sorangiineae</taxon>
        <taxon>Pendulisporaceae</taxon>
        <taxon>Pendulispora</taxon>
    </lineage>
</organism>
<feature type="compositionally biased region" description="Basic residues" evidence="7">
    <location>
        <begin position="643"/>
        <end position="658"/>
    </location>
</feature>
<name>A0ABZ2LMH8_9BACT</name>
<feature type="domain" description="Radical SAM core" evidence="8">
    <location>
        <begin position="321"/>
        <end position="592"/>
    </location>
</feature>
<proteinExistence type="inferred from homology"/>
<evidence type="ECO:0000256" key="3">
    <source>
        <dbReference type="ARBA" id="ARBA00022723"/>
    </source>
</evidence>
<dbReference type="Pfam" id="PF04055">
    <property type="entry name" value="Radical_SAM"/>
    <property type="match status" value="1"/>
</dbReference>
<dbReference type="InterPro" id="IPR013704">
    <property type="entry name" value="UPF0313_N"/>
</dbReference>
<dbReference type="Gene3D" id="3.80.30.20">
    <property type="entry name" value="tm_1862 like domain"/>
    <property type="match status" value="1"/>
</dbReference>
<keyword evidence="2 6" id="KW-0949">S-adenosyl-L-methionine</keyword>
<dbReference type="EMBL" id="CP089984">
    <property type="protein sequence ID" value="WXB11545.1"/>
    <property type="molecule type" value="Genomic_DNA"/>
</dbReference>
<dbReference type="PROSITE" id="PS01278">
    <property type="entry name" value="MTTASE_RADICAL"/>
    <property type="match status" value="1"/>
</dbReference>
<dbReference type="InterPro" id="IPR007197">
    <property type="entry name" value="rSAM"/>
</dbReference>
<dbReference type="InterPro" id="IPR058240">
    <property type="entry name" value="rSAM_sf"/>
</dbReference>
<dbReference type="InterPro" id="IPR006638">
    <property type="entry name" value="Elp3/MiaA/NifB-like_rSAM"/>
</dbReference>
<feature type="binding site" evidence="6">
    <location>
        <position position="342"/>
    </location>
    <ligand>
        <name>[4Fe-4S] cluster</name>
        <dbReference type="ChEBI" id="CHEBI:49883"/>
        <note>4Fe-4S-S-AdoMet</note>
    </ligand>
</feature>
<dbReference type="SFLD" id="SFLDG01069">
    <property type="entry name" value="UPF0313"/>
    <property type="match status" value="1"/>
</dbReference>
<feature type="region of interest" description="Disordered" evidence="7">
    <location>
        <begin position="1"/>
        <end position="21"/>
    </location>
</feature>
<dbReference type="Proteomes" id="UP001370348">
    <property type="component" value="Chromosome"/>
</dbReference>
<dbReference type="Pfam" id="PF11842">
    <property type="entry name" value="DUF3362"/>
    <property type="match status" value="1"/>
</dbReference>
<evidence type="ECO:0000313" key="9">
    <source>
        <dbReference type="EMBL" id="WXB11545.1"/>
    </source>
</evidence>
<dbReference type="RefSeq" id="WP_394821165.1">
    <property type="nucleotide sequence ID" value="NZ_CP089984.1"/>
</dbReference>
<dbReference type="InterPro" id="IPR023404">
    <property type="entry name" value="rSAM_horseshoe"/>
</dbReference>
<evidence type="ECO:0000259" key="8">
    <source>
        <dbReference type="PROSITE" id="PS51918"/>
    </source>
</evidence>